<dbReference type="PROSITE" id="PS00041">
    <property type="entry name" value="HTH_ARAC_FAMILY_1"/>
    <property type="match status" value="1"/>
</dbReference>
<dbReference type="InterPro" id="IPR009057">
    <property type="entry name" value="Homeodomain-like_sf"/>
</dbReference>
<organism evidence="5 6">
    <name type="scientific">Paenibacillus psychroresistens</name>
    <dbReference type="NCBI Taxonomy" id="1778678"/>
    <lineage>
        <taxon>Bacteria</taxon>
        <taxon>Bacillati</taxon>
        <taxon>Bacillota</taxon>
        <taxon>Bacilli</taxon>
        <taxon>Bacillales</taxon>
        <taxon>Paenibacillaceae</taxon>
        <taxon>Paenibacillus</taxon>
    </lineage>
</organism>
<dbReference type="InterPro" id="IPR018062">
    <property type="entry name" value="HTH_AraC-typ_CS"/>
</dbReference>
<dbReference type="Gene3D" id="1.10.10.60">
    <property type="entry name" value="Homeodomain-like"/>
    <property type="match status" value="2"/>
</dbReference>
<dbReference type="PANTHER" id="PTHR43280:SF28">
    <property type="entry name" value="HTH-TYPE TRANSCRIPTIONAL ACTIVATOR RHAS"/>
    <property type="match status" value="1"/>
</dbReference>
<evidence type="ECO:0000256" key="3">
    <source>
        <dbReference type="ARBA" id="ARBA00023163"/>
    </source>
</evidence>
<evidence type="ECO:0000256" key="2">
    <source>
        <dbReference type="ARBA" id="ARBA00023125"/>
    </source>
</evidence>
<dbReference type="SUPFAM" id="SSF51215">
    <property type="entry name" value="Regulatory protein AraC"/>
    <property type="match status" value="1"/>
</dbReference>
<evidence type="ECO:0000313" key="5">
    <source>
        <dbReference type="EMBL" id="QGQ99161.1"/>
    </source>
</evidence>
<reference evidence="6" key="1">
    <citation type="submission" date="2018-11" db="EMBL/GenBank/DDBJ databases">
        <title>Complete genome sequence of Paenibacillus sp. ML311-T8.</title>
        <authorList>
            <person name="Nam Y.-D."/>
            <person name="Kang J."/>
            <person name="Chung W.-H."/>
            <person name="Park Y.S."/>
        </authorList>
    </citation>
    <scope>NUCLEOTIDE SEQUENCE [LARGE SCALE GENOMIC DNA]</scope>
    <source>
        <strain evidence="6">ML311-T8</strain>
    </source>
</reference>
<evidence type="ECO:0000313" key="6">
    <source>
        <dbReference type="Proteomes" id="UP000426246"/>
    </source>
</evidence>
<evidence type="ECO:0000259" key="4">
    <source>
        <dbReference type="PROSITE" id="PS01124"/>
    </source>
</evidence>
<dbReference type="InterPro" id="IPR037923">
    <property type="entry name" value="HTH-like"/>
</dbReference>
<dbReference type="KEGG" id="ppsc:EHS13_31945"/>
<keyword evidence="2" id="KW-0238">DNA-binding</keyword>
<dbReference type="Pfam" id="PF12833">
    <property type="entry name" value="HTH_18"/>
    <property type="match status" value="1"/>
</dbReference>
<dbReference type="AlphaFoldDB" id="A0A6B8RRY2"/>
<name>A0A6B8RRY2_9BACL</name>
<sequence length="317" mass="36863">MEGARAMDYSSEQMDVDFSNLAPYVRFVQKYEGDDTYKLPRRIIYDYEIVLVLQGKWIYTIDNQGYEVNAGDMLIVPPYIQHSCYVPKGESIQYYAIHFDLVYLGKKFDFSADEIYNSVDYQHIDFVPVDDELTERPLVEFSEVKLPYWVQLKEPFLVVSHFQEALTTFTEKPYGYMISLRCTMLKIIGFILKELTTSNGVDKQHSHQEEVTATIQYMYEHLTEEIDFNDIAHSLFLSPNYFRTLFKQATGKSTVEYLTSIRLEKAKALMQAGNLTIKAISEAVGYNDLQYFSKTFKKFEGLSPKGYVHSLSIHPLR</sequence>
<feature type="domain" description="HTH araC/xylS-type" evidence="4">
    <location>
        <begin position="212"/>
        <end position="310"/>
    </location>
</feature>
<keyword evidence="6" id="KW-1185">Reference proteome</keyword>
<accession>A0A6B8RRY2</accession>
<dbReference type="GO" id="GO:0043565">
    <property type="term" value="F:sequence-specific DNA binding"/>
    <property type="evidence" value="ECO:0007669"/>
    <property type="project" value="InterPro"/>
</dbReference>
<dbReference type="SUPFAM" id="SSF46689">
    <property type="entry name" value="Homeodomain-like"/>
    <property type="match status" value="2"/>
</dbReference>
<dbReference type="SMART" id="SM00342">
    <property type="entry name" value="HTH_ARAC"/>
    <property type="match status" value="1"/>
</dbReference>
<dbReference type="EMBL" id="CP034235">
    <property type="protein sequence ID" value="QGQ99161.1"/>
    <property type="molecule type" value="Genomic_DNA"/>
</dbReference>
<dbReference type="GO" id="GO:0003700">
    <property type="term" value="F:DNA-binding transcription factor activity"/>
    <property type="evidence" value="ECO:0007669"/>
    <property type="project" value="InterPro"/>
</dbReference>
<dbReference type="Pfam" id="PF02311">
    <property type="entry name" value="AraC_binding"/>
    <property type="match status" value="1"/>
</dbReference>
<protein>
    <submittedName>
        <fullName evidence="5">AraC family transcriptional regulator</fullName>
    </submittedName>
</protein>
<dbReference type="PANTHER" id="PTHR43280">
    <property type="entry name" value="ARAC-FAMILY TRANSCRIPTIONAL REGULATOR"/>
    <property type="match status" value="1"/>
</dbReference>
<dbReference type="InterPro" id="IPR014710">
    <property type="entry name" value="RmlC-like_jellyroll"/>
</dbReference>
<dbReference type="Gene3D" id="2.60.120.10">
    <property type="entry name" value="Jelly Rolls"/>
    <property type="match status" value="1"/>
</dbReference>
<proteinExistence type="predicted"/>
<dbReference type="Proteomes" id="UP000426246">
    <property type="component" value="Chromosome"/>
</dbReference>
<dbReference type="InterPro" id="IPR003313">
    <property type="entry name" value="AraC-bd"/>
</dbReference>
<dbReference type="InterPro" id="IPR018060">
    <property type="entry name" value="HTH_AraC"/>
</dbReference>
<dbReference type="PROSITE" id="PS01124">
    <property type="entry name" value="HTH_ARAC_FAMILY_2"/>
    <property type="match status" value="1"/>
</dbReference>
<gene>
    <name evidence="5" type="ORF">EHS13_31945</name>
</gene>
<keyword evidence="3" id="KW-0804">Transcription</keyword>
<keyword evidence="1" id="KW-0805">Transcription regulation</keyword>
<evidence type="ECO:0000256" key="1">
    <source>
        <dbReference type="ARBA" id="ARBA00023015"/>
    </source>
</evidence>